<dbReference type="EMBL" id="JACGXS010000001">
    <property type="protein sequence ID" value="MBA8680513.1"/>
    <property type="molecule type" value="Genomic_DNA"/>
</dbReference>
<dbReference type="Proteomes" id="UP000547058">
    <property type="component" value="Unassembled WGS sequence"/>
</dbReference>
<feature type="region of interest" description="Disordered" evidence="1">
    <location>
        <begin position="1"/>
        <end position="21"/>
    </location>
</feature>
<protein>
    <submittedName>
        <fullName evidence="2">Uncharacterized protein</fullName>
    </submittedName>
</protein>
<sequence length="204" mass="21573">MGASSGSKAANAAAQTEGWRTSNINRSVGQIDQIYGSPNRQAGLDDFLGASRQFYTGELDRQKEQADRSLKFAMARSGLAGGSAAVDANRRLGEDYSRGVLDSERLAQGALSDLQAADETSRQNLISQVAGGMSLTSGANQSALAMQNNLQSAQGRLSADALGDVFGGLSDVYTRSRDLAADRRGFRDVYNTLYQPGFGYGGAR</sequence>
<name>A0A7W3IG26_9GAMM</name>
<evidence type="ECO:0000256" key="1">
    <source>
        <dbReference type="SAM" id="MobiDB-lite"/>
    </source>
</evidence>
<dbReference type="AlphaFoldDB" id="A0A7W3IG26"/>
<comment type="caution">
    <text evidence="2">The sequence shown here is derived from an EMBL/GenBank/DDBJ whole genome shotgun (WGS) entry which is preliminary data.</text>
</comment>
<organism evidence="2 3">
    <name type="scientific">Stenotrophomonas tumulicola</name>
    <dbReference type="NCBI Taxonomy" id="1685415"/>
    <lineage>
        <taxon>Bacteria</taxon>
        <taxon>Pseudomonadati</taxon>
        <taxon>Pseudomonadota</taxon>
        <taxon>Gammaproteobacteria</taxon>
        <taxon>Lysobacterales</taxon>
        <taxon>Lysobacteraceae</taxon>
        <taxon>Stenotrophomonas</taxon>
    </lineage>
</organism>
<evidence type="ECO:0000313" key="2">
    <source>
        <dbReference type="EMBL" id="MBA8680513.1"/>
    </source>
</evidence>
<gene>
    <name evidence="2" type="ORF">H4O11_01655</name>
</gene>
<accession>A0A7W3IG26</accession>
<keyword evidence="3" id="KW-1185">Reference proteome</keyword>
<dbReference type="RefSeq" id="WP_182337700.1">
    <property type="nucleotide sequence ID" value="NZ_JACGXS010000001.1"/>
</dbReference>
<evidence type="ECO:0000313" key="3">
    <source>
        <dbReference type="Proteomes" id="UP000547058"/>
    </source>
</evidence>
<reference evidence="2 3" key="1">
    <citation type="submission" date="2020-08" db="EMBL/GenBank/DDBJ databases">
        <title>Stenotrophomonas tumulicola JCM 30961.</title>
        <authorList>
            <person name="Deng Y."/>
        </authorList>
    </citation>
    <scope>NUCLEOTIDE SEQUENCE [LARGE SCALE GENOMIC DNA]</scope>
    <source>
        <strain evidence="2 3">JCM 30961</strain>
    </source>
</reference>
<feature type="compositionally biased region" description="Low complexity" evidence="1">
    <location>
        <begin position="1"/>
        <end position="14"/>
    </location>
</feature>
<proteinExistence type="predicted"/>